<dbReference type="Proteomes" id="UP000195514">
    <property type="component" value="Chromosome I"/>
</dbReference>
<evidence type="ECO:0000259" key="4">
    <source>
        <dbReference type="PROSITE" id="PS51379"/>
    </source>
</evidence>
<dbReference type="InterPro" id="IPR009051">
    <property type="entry name" value="Helical_ferredxn"/>
</dbReference>
<dbReference type="InterPro" id="IPR017896">
    <property type="entry name" value="4Fe4S_Fe-S-bd"/>
</dbReference>
<evidence type="ECO:0000256" key="3">
    <source>
        <dbReference type="ARBA" id="ARBA00023014"/>
    </source>
</evidence>
<keyword evidence="6" id="KW-1185">Reference proteome</keyword>
<dbReference type="Gene3D" id="1.10.1060.10">
    <property type="entry name" value="Alpha-helical ferredoxin"/>
    <property type="match status" value="1"/>
</dbReference>
<dbReference type="OrthoDB" id="9773828at2"/>
<reference evidence="6" key="1">
    <citation type="submission" date="2017-05" db="EMBL/GenBank/DDBJ databases">
        <authorList>
            <person name="Kirkegaard R."/>
            <person name="Mcilroy J S."/>
        </authorList>
    </citation>
    <scope>NUCLEOTIDE SEQUENCE [LARGE SCALE GENOMIC DNA]</scope>
</reference>
<keyword evidence="1" id="KW-0479">Metal-binding</keyword>
<proteinExistence type="predicted"/>
<gene>
    <name evidence="5" type="ORF">CFX1CAM_1232</name>
</gene>
<name>A0A1Y6K629_9CHLR</name>
<keyword evidence="3" id="KW-0411">Iron-sulfur</keyword>
<dbReference type="PROSITE" id="PS00198">
    <property type="entry name" value="4FE4S_FER_1"/>
    <property type="match status" value="2"/>
</dbReference>
<dbReference type="GO" id="GO:0046872">
    <property type="term" value="F:metal ion binding"/>
    <property type="evidence" value="ECO:0007669"/>
    <property type="project" value="UniProtKB-KW"/>
</dbReference>
<dbReference type="EMBL" id="LT859958">
    <property type="protein sequence ID" value="SMX54297.1"/>
    <property type="molecule type" value="Genomic_DNA"/>
</dbReference>
<keyword evidence="2" id="KW-0408">Iron</keyword>
<dbReference type="GO" id="GO:0051536">
    <property type="term" value="F:iron-sulfur cluster binding"/>
    <property type="evidence" value="ECO:0007669"/>
    <property type="project" value="UniProtKB-KW"/>
</dbReference>
<evidence type="ECO:0000313" key="6">
    <source>
        <dbReference type="Proteomes" id="UP000195514"/>
    </source>
</evidence>
<organism evidence="5 6">
    <name type="scientific">Candidatus Brevifilum fermentans</name>
    <dbReference type="NCBI Taxonomy" id="1986204"/>
    <lineage>
        <taxon>Bacteria</taxon>
        <taxon>Bacillati</taxon>
        <taxon>Chloroflexota</taxon>
        <taxon>Anaerolineae</taxon>
        <taxon>Anaerolineales</taxon>
        <taxon>Anaerolineaceae</taxon>
        <taxon>Candidatus Brevifilum</taxon>
    </lineage>
</organism>
<dbReference type="AlphaFoldDB" id="A0A1Y6K629"/>
<dbReference type="SUPFAM" id="SSF46548">
    <property type="entry name" value="alpha-helical ferredoxin"/>
    <property type="match status" value="1"/>
</dbReference>
<accession>A0A1Y6K629</accession>
<evidence type="ECO:0000256" key="2">
    <source>
        <dbReference type="ARBA" id="ARBA00023004"/>
    </source>
</evidence>
<sequence length="317" mass="36298">MTELKAKLRAEIEKLLKEQSVDVFIAFKHADSPLRPQPSFFRQGDSLDELEYNGLCQNNLANYLPRYPAETRIGMVVRGCESRSVNALLVEKQHLRENLTLIGIPCQGIVDLRKLIERTGEEITAYSEDQDVITIHYQGAEHTFAKEDVLHDSCLRCLHPNPVNVDILIGEPLPEGNPNLVREKVAAFQALSRDERYDWFRQEAERCIRCYACREACPMCYCTECFVDHNQPRWTESSVSPAGTHAWHIIRAFHQSGRCTSCGACERACPMDIKMTYLTDKLNEDILEIYQFETGMDAETQPPFAAFNMDDKKRFVA</sequence>
<protein>
    <submittedName>
        <fullName evidence="5">4Fe-4S Ferredoxin iron-sulfur binding domain protein</fullName>
    </submittedName>
</protein>
<evidence type="ECO:0000313" key="5">
    <source>
        <dbReference type="EMBL" id="SMX54297.1"/>
    </source>
</evidence>
<dbReference type="PROSITE" id="PS51379">
    <property type="entry name" value="4FE4S_FER_2"/>
    <property type="match status" value="2"/>
</dbReference>
<dbReference type="RefSeq" id="WP_087862156.1">
    <property type="nucleotide sequence ID" value="NZ_LT859958.1"/>
</dbReference>
<dbReference type="KEGG" id="abat:CFX1CAM_1232"/>
<feature type="domain" description="4Fe-4S ferredoxin-type" evidence="4">
    <location>
        <begin position="197"/>
        <end position="218"/>
    </location>
</feature>
<dbReference type="InterPro" id="IPR017900">
    <property type="entry name" value="4Fe4S_Fe_S_CS"/>
</dbReference>
<feature type="domain" description="4Fe-4S ferredoxin-type" evidence="4">
    <location>
        <begin position="250"/>
        <end position="280"/>
    </location>
</feature>
<evidence type="ECO:0000256" key="1">
    <source>
        <dbReference type="ARBA" id="ARBA00022723"/>
    </source>
</evidence>
<dbReference type="Pfam" id="PF13183">
    <property type="entry name" value="Fer4_8"/>
    <property type="match status" value="1"/>
</dbReference>